<dbReference type="AlphaFoldDB" id="A0A2S7MW82"/>
<dbReference type="PRINTS" id="PR00111">
    <property type="entry name" value="ABHYDROLASE"/>
</dbReference>
<dbReference type="InterPro" id="IPR022485">
    <property type="entry name" value="SHCHC_synthase_MenH"/>
</dbReference>
<evidence type="ECO:0000256" key="1">
    <source>
        <dbReference type="ARBA" id="ARBA00022428"/>
    </source>
</evidence>
<feature type="domain" description="AB hydrolase-1" evidence="4">
    <location>
        <begin position="24"/>
        <end position="259"/>
    </location>
</feature>
<protein>
    <recommendedName>
        <fullName evidence="3">Putative 2-succinyl-6-hydroxy-2,4-cyclohexadiene-1-carboxylate synthase</fullName>
        <shortName evidence="3">SHCHC synthase</shortName>
        <ecNumber evidence="3">4.2.99.20</ecNumber>
    </recommendedName>
</protein>
<dbReference type="SUPFAM" id="SSF53474">
    <property type="entry name" value="alpha/beta-Hydrolases"/>
    <property type="match status" value="1"/>
</dbReference>
<organism evidence="5 6">
    <name type="scientific">Pradoshia eiseniae</name>
    <dbReference type="NCBI Taxonomy" id="2064768"/>
    <lineage>
        <taxon>Bacteria</taxon>
        <taxon>Bacillati</taxon>
        <taxon>Bacillota</taxon>
        <taxon>Bacilli</taxon>
        <taxon>Bacillales</taxon>
        <taxon>Bacillaceae</taxon>
        <taxon>Pradoshia</taxon>
    </lineage>
</organism>
<comment type="subunit">
    <text evidence="3">Monomer.</text>
</comment>
<dbReference type="PANTHER" id="PTHR42916">
    <property type="entry name" value="2-SUCCINYL-5-ENOLPYRUVYL-6-HYDROXY-3-CYCLOHEXENE-1-CARBOXYLATE SYNTHASE"/>
    <property type="match status" value="1"/>
</dbReference>
<dbReference type="PRINTS" id="PR00412">
    <property type="entry name" value="EPOXHYDRLASE"/>
</dbReference>
<keyword evidence="6" id="KW-1185">Reference proteome</keyword>
<sequence>MSIERFIPINGVTYHIRIEGTGEPVLLLHGFTGSLHTWSYLIETYKEKFSFLAVDLLGHGQTDSPEQPERYRMEAAADDIKELLDCLGVRPVHLLGYSMGGRLAIGFAARYPHYVRSLILESSSPGLKTLQEQNARKKHDAELAERIMNIGVERFTEEWSGIPLFSTQERLPQEMKDRVRKERLLQKEAGLAGSLKGMGTGSQPSLWGDLSSLQMPVLVLAGEYDLKFVHIAKQMTTTLPNHEIHIFGDAGHAIHVEKPAEFGKIVNEYLLRRKNDGN</sequence>
<comment type="pathway">
    <text evidence="3">Quinol/quinone metabolism; 1,4-dihydroxy-2-naphthoate biosynthesis; 1,4-dihydroxy-2-naphthoate from chorismate: step 3/7.</text>
</comment>
<dbReference type="InterPro" id="IPR000639">
    <property type="entry name" value="Epox_hydrolase-like"/>
</dbReference>
<comment type="catalytic activity">
    <reaction evidence="3">
        <text>5-enolpyruvoyl-6-hydroxy-2-succinyl-cyclohex-3-ene-1-carboxylate = (1R,6R)-6-hydroxy-2-succinyl-cyclohexa-2,4-diene-1-carboxylate + pyruvate</text>
        <dbReference type="Rhea" id="RHEA:25597"/>
        <dbReference type="ChEBI" id="CHEBI:15361"/>
        <dbReference type="ChEBI" id="CHEBI:58689"/>
        <dbReference type="ChEBI" id="CHEBI:58818"/>
        <dbReference type="EC" id="4.2.99.20"/>
    </reaction>
</comment>
<keyword evidence="1 3" id="KW-0474">Menaquinone biosynthesis</keyword>
<comment type="similarity">
    <text evidence="3">Belongs to the AB hydrolase superfamily. MenH family.</text>
</comment>
<dbReference type="EC" id="4.2.99.20" evidence="3"/>
<comment type="caution">
    <text evidence="5">The sequence shown here is derived from an EMBL/GenBank/DDBJ whole genome shotgun (WGS) entry which is preliminary data.</text>
</comment>
<dbReference type="RefSeq" id="WP_104850656.1">
    <property type="nucleotide sequence ID" value="NZ_PKOZ01000016.1"/>
</dbReference>
<keyword evidence="2 3" id="KW-0456">Lyase</keyword>
<dbReference type="PANTHER" id="PTHR42916:SF1">
    <property type="entry name" value="PROTEIN PHYLLO, CHLOROPLASTIC"/>
    <property type="match status" value="1"/>
</dbReference>
<dbReference type="UniPathway" id="UPA00079"/>
<comment type="function">
    <text evidence="3">Catalyzes a proton abstraction reaction that results in 2,5-elimination of pyruvate from 2-succinyl-5-enolpyruvyl-6-hydroxy-3-cyclohexene-1-carboxylate (SEPHCHC) and the formation of 2-succinyl-6-hydroxy-2,4-cyclohexadiene-1-carboxylate (SHCHC).</text>
</comment>
<evidence type="ECO:0000313" key="5">
    <source>
        <dbReference type="EMBL" id="PQD94015.1"/>
    </source>
</evidence>
<comment type="pathway">
    <text evidence="3">Quinol/quinone metabolism; menaquinone biosynthesis.</text>
</comment>
<evidence type="ECO:0000313" key="6">
    <source>
        <dbReference type="Proteomes" id="UP000239663"/>
    </source>
</evidence>
<dbReference type="HAMAP" id="MF_01660">
    <property type="entry name" value="MenH"/>
    <property type="match status" value="1"/>
</dbReference>
<dbReference type="OrthoDB" id="9808398at2"/>
<dbReference type="UniPathway" id="UPA01057">
    <property type="reaction ID" value="UER00900"/>
</dbReference>
<evidence type="ECO:0000259" key="4">
    <source>
        <dbReference type="Pfam" id="PF00561"/>
    </source>
</evidence>
<proteinExistence type="inferred from homology"/>
<dbReference type="Proteomes" id="UP000239663">
    <property type="component" value="Unassembled WGS sequence"/>
</dbReference>
<evidence type="ECO:0000256" key="3">
    <source>
        <dbReference type="HAMAP-Rule" id="MF_01660"/>
    </source>
</evidence>
<evidence type="ECO:0000256" key="2">
    <source>
        <dbReference type="ARBA" id="ARBA00023239"/>
    </source>
</evidence>
<dbReference type="InterPro" id="IPR000073">
    <property type="entry name" value="AB_hydrolase_1"/>
</dbReference>
<dbReference type="GO" id="GO:0009234">
    <property type="term" value="P:menaquinone biosynthetic process"/>
    <property type="evidence" value="ECO:0007669"/>
    <property type="project" value="UniProtKB-UniRule"/>
</dbReference>
<dbReference type="InterPro" id="IPR029058">
    <property type="entry name" value="AB_hydrolase_fold"/>
</dbReference>
<name>A0A2S7MW82_9BACI</name>
<dbReference type="NCBIfam" id="TIGR03695">
    <property type="entry name" value="menH_SHCHC"/>
    <property type="match status" value="1"/>
</dbReference>
<dbReference type="GO" id="GO:0070205">
    <property type="term" value="F:2-succinyl-6-hydroxy-2,4-cyclohexadiene-1-carboxylate synthase activity"/>
    <property type="evidence" value="ECO:0007669"/>
    <property type="project" value="UniProtKB-UniRule"/>
</dbReference>
<dbReference type="Pfam" id="PF00561">
    <property type="entry name" value="Abhydrolase_1"/>
    <property type="match status" value="1"/>
</dbReference>
<accession>A0A2S7MW82</accession>
<reference evidence="5 6" key="1">
    <citation type="submission" date="2017-12" db="EMBL/GenBank/DDBJ databases">
        <title>Taxonomic description and draft genome of Pradoshia cofamensis Gen. nov., sp. nov., a thermotolerant bacillale isolated from anterior gut of earthworm Eisenia fetida.</title>
        <authorList>
            <person name="Saha T."/>
            <person name="Chakraborty R."/>
        </authorList>
    </citation>
    <scope>NUCLEOTIDE SEQUENCE [LARGE SCALE GENOMIC DNA]</scope>
    <source>
        <strain evidence="5 6">EAG3</strain>
    </source>
</reference>
<gene>
    <name evidence="3 5" type="primary">menH</name>
    <name evidence="5" type="ORF">CYL18_16730</name>
</gene>
<dbReference type="Gene3D" id="3.40.50.1820">
    <property type="entry name" value="alpha/beta hydrolase"/>
    <property type="match status" value="1"/>
</dbReference>
<dbReference type="EMBL" id="PKOZ01000016">
    <property type="protein sequence ID" value="PQD94015.1"/>
    <property type="molecule type" value="Genomic_DNA"/>
</dbReference>